<dbReference type="AlphaFoldDB" id="C0BZ38"/>
<reference evidence="1" key="1">
    <citation type="submission" date="2009-02" db="EMBL/GenBank/DDBJ databases">
        <authorList>
            <person name="Fulton L."/>
            <person name="Clifton S."/>
            <person name="Fulton B."/>
            <person name="Xu J."/>
            <person name="Minx P."/>
            <person name="Pepin K.H."/>
            <person name="Johnson M."/>
            <person name="Bhonagiri V."/>
            <person name="Nash W.E."/>
            <person name="Mardis E.R."/>
            <person name="Wilson R.K."/>
        </authorList>
    </citation>
    <scope>NUCLEOTIDE SEQUENCE [LARGE SCALE GENOMIC DNA]</scope>
    <source>
        <strain evidence="1">DSM 15053</strain>
    </source>
</reference>
<dbReference type="EMBL" id="ABYI02000018">
    <property type="protein sequence ID" value="EEG75116.1"/>
    <property type="molecule type" value="Genomic_DNA"/>
</dbReference>
<keyword evidence="2" id="KW-1185">Reference proteome</keyword>
<gene>
    <name evidence="1" type="ORF">CLOHYLEM_05077</name>
</gene>
<dbReference type="Proteomes" id="UP000004893">
    <property type="component" value="Unassembled WGS sequence"/>
</dbReference>
<proteinExistence type="predicted"/>
<organism evidence="1 2">
    <name type="scientific">[Clostridium] hylemonae DSM 15053</name>
    <dbReference type="NCBI Taxonomy" id="553973"/>
    <lineage>
        <taxon>Bacteria</taxon>
        <taxon>Bacillati</taxon>
        <taxon>Bacillota</taxon>
        <taxon>Clostridia</taxon>
        <taxon>Lachnospirales</taxon>
        <taxon>Lachnospiraceae</taxon>
    </lineage>
</organism>
<reference evidence="1" key="2">
    <citation type="submission" date="2013-06" db="EMBL/GenBank/DDBJ databases">
        <title>Draft genome sequence of Clostridium hylemonae (DSM 15053).</title>
        <authorList>
            <person name="Sudarsanam P."/>
            <person name="Ley R."/>
            <person name="Guruge J."/>
            <person name="Turnbaugh P.J."/>
            <person name="Mahowald M."/>
            <person name="Liep D."/>
            <person name="Gordon J."/>
        </authorList>
    </citation>
    <scope>NUCLEOTIDE SEQUENCE</scope>
    <source>
        <strain evidence="1">DSM 15053</strain>
    </source>
</reference>
<name>C0BZ38_9FIRM</name>
<dbReference type="HOGENOM" id="CLU_2286603_0_0_9"/>
<sequence>MVDLPVLTTYGKWTDTVFCKIVWNGAVTIPKIIHQTGAFLLPSSKSTLDRCFINMRGFLFQRFFFQQPATEENDSLSNQMLLYDYIYVRRKETGYLKKNPV</sequence>
<evidence type="ECO:0000313" key="1">
    <source>
        <dbReference type="EMBL" id="EEG75116.1"/>
    </source>
</evidence>
<protein>
    <submittedName>
        <fullName evidence="1">Uncharacterized protein</fullName>
    </submittedName>
</protein>
<comment type="caution">
    <text evidence="1">The sequence shown here is derived from an EMBL/GenBank/DDBJ whole genome shotgun (WGS) entry which is preliminary data.</text>
</comment>
<evidence type="ECO:0000313" key="2">
    <source>
        <dbReference type="Proteomes" id="UP000004893"/>
    </source>
</evidence>
<accession>C0BZ38</accession>